<keyword evidence="12" id="KW-1185">Reference proteome</keyword>
<dbReference type="GeneTree" id="ENSGT00990000205582"/>
<proteinExistence type="inferred from homology"/>
<protein>
    <recommendedName>
        <fullName evidence="7">Interleukin-21</fullName>
    </recommendedName>
</protein>
<dbReference type="AlphaFoldDB" id="A0A8C1FD57"/>
<evidence type="ECO:0000256" key="10">
    <source>
        <dbReference type="SAM" id="Phobius"/>
    </source>
</evidence>
<evidence type="ECO:0000256" key="5">
    <source>
        <dbReference type="ARBA" id="ARBA00022729"/>
    </source>
</evidence>
<keyword evidence="10" id="KW-0812">Transmembrane</keyword>
<evidence type="ECO:0000256" key="1">
    <source>
        <dbReference type="ARBA" id="ARBA00004613"/>
    </source>
</evidence>
<feature type="compositionally biased region" description="Basic residues" evidence="9">
    <location>
        <begin position="199"/>
        <end position="213"/>
    </location>
</feature>
<evidence type="ECO:0000256" key="3">
    <source>
        <dbReference type="ARBA" id="ARBA00022514"/>
    </source>
</evidence>
<feature type="transmembrane region" description="Helical" evidence="10">
    <location>
        <begin position="18"/>
        <end position="36"/>
    </location>
</feature>
<dbReference type="GO" id="GO:0005125">
    <property type="term" value="F:cytokine activity"/>
    <property type="evidence" value="ECO:0007669"/>
    <property type="project" value="UniProtKB-KW"/>
</dbReference>
<evidence type="ECO:0000256" key="2">
    <source>
        <dbReference type="ARBA" id="ARBA00006050"/>
    </source>
</evidence>
<evidence type="ECO:0000256" key="7">
    <source>
        <dbReference type="ARBA" id="ARBA00039957"/>
    </source>
</evidence>
<accession>A0A8C1FD57</accession>
<keyword evidence="6" id="KW-1015">Disulfide bond</keyword>
<evidence type="ECO:0000313" key="11">
    <source>
        <dbReference type="Ensembl" id="ENSCCRP00000090296.2"/>
    </source>
</evidence>
<keyword evidence="5" id="KW-0732">Signal</keyword>
<comment type="similarity">
    <text evidence="2">Belongs to the IL-15/IL-21 family.</text>
</comment>
<keyword evidence="10" id="KW-0472">Membrane</keyword>
<evidence type="ECO:0000256" key="9">
    <source>
        <dbReference type="SAM" id="MobiDB-lite"/>
    </source>
</evidence>
<dbReference type="GO" id="GO:0005615">
    <property type="term" value="C:extracellular space"/>
    <property type="evidence" value="ECO:0007669"/>
    <property type="project" value="UniProtKB-KW"/>
</dbReference>
<dbReference type="InterPro" id="IPR009079">
    <property type="entry name" value="4_helix_cytokine-like_core"/>
</dbReference>
<name>A0A8C1FD57_CYPCA</name>
<dbReference type="PANTHER" id="PTHR14356:SF2">
    <property type="entry name" value="INTERLEUKIN-21"/>
    <property type="match status" value="1"/>
</dbReference>
<reference evidence="11" key="1">
    <citation type="submission" date="2025-08" db="UniProtKB">
        <authorList>
            <consortium name="Ensembl"/>
        </authorList>
    </citation>
    <scope>IDENTIFICATION</scope>
</reference>
<dbReference type="InterPro" id="IPR003443">
    <property type="entry name" value="IL-15/IL-21_fam"/>
</dbReference>
<keyword evidence="3" id="KW-0202">Cytokine</keyword>
<dbReference type="GO" id="GO:0006955">
    <property type="term" value="P:immune response"/>
    <property type="evidence" value="ECO:0007669"/>
    <property type="project" value="InterPro"/>
</dbReference>
<keyword evidence="10" id="KW-1133">Transmembrane helix</keyword>
<dbReference type="Ensembl" id="ENSCCRT00000098039.2">
    <property type="protein sequence ID" value="ENSCCRP00000090296.2"/>
    <property type="gene ID" value="ENSCCRG00000048952.2"/>
</dbReference>
<evidence type="ECO:0000256" key="4">
    <source>
        <dbReference type="ARBA" id="ARBA00022525"/>
    </source>
</evidence>
<dbReference type="Proteomes" id="UP001108240">
    <property type="component" value="Unplaced"/>
</dbReference>
<comment type="function">
    <text evidence="8">Cytokine with immunoregulatory activity. May promote the transition between innate and adaptive immunity. Induces the production of IgG(1) and IgG(3) in B-cells. Implicated in the generation and maintenance of T follicular helper (Tfh) cells and the formation of germinal-centers. Together with IL6, control the early generation of Tfh cells and are critical for an effective antibody response to acute viral infection. May play a role in proliferation and maturation of natural killer (NK) cells in synergy with IL15. May regulate proliferation of mature B- and T-cells in response to activating stimuli. In synergy with IL15 and IL18 stimulates interferon gamma production in T-cells and NK cells. During T-cell mediated immune response may inhibit dendritic cells (DC) activation and maturation.</text>
</comment>
<dbReference type="SUPFAM" id="SSF47266">
    <property type="entry name" value="4-helical cytokines"/>
    <property type="match status" value="1"/>
</dbReference>
<evidence type="ECO:0000256" key="6">
    <source>
        <dbReference type="ARBA" id="ARBA00023157"/>
    </source>
</evidence>
<feature type="region of interest" description="Disordered" evidence="9">
    <location>
        <begin position="199"/>
        <end position="219"/>
    </location>
</feature>
<dbReference type="PANTHER" id="PTHR14356">
    <property type="entry name" value="INTERLEUKIN-15-RELATED"/>
    <property type="match status" value="1"/>
</dbReference>
<keyword evidence="4" id="KW-0964">Secreted</keyword>
<evidence type="ECO:0000313" key="12">
    <source>
        <dbReference type="Proteomes" id="UP001108240"/>
    </source>
</evidence>
<dbReference type="Gene3D" id="1.20.1250.70">
    <property type="entry name" value="Interleukin-15/Interleukin-21"/>
    <property type="match status" value="1"/>
</dbReference>
<dbReference type="GO" id="GO:0005126">
    <property type="term" value="F:cytokine receptor binding"/>
    <property type="evidence" value="ECO:0007669"/>
    <property type="project" value="InterPro"/>
</dbReference>
<sequence length="219" mass="25673">MTDVLGRESWTFDMKKELLQYPMHFTSLFLYLLIMLTRQIKCQCSKESVKMVKKIATELSKVKNNSMLYTPTLADYEASVIQSEKAQMSHLSQSVTAKYKNDSMLYTPTLADYEQNCSRSALTCFALEVNVLLVEIQSLAKFQFWQLPRILKLLAYKFQDKMKPCPDCELYKEEKAETFLETLLNVLQQINAEKSCAPKRKKRHLERKKKKRENLKNMI</sequence>
<comment type="subcellular location">
    <subcellularLocation>
        <location evidence="1">Secreted</location>
    </subcellularLocation>
</comment>
<evidence type="ECO:0000256" key="8">
    <source>
        <dbReference type="ARBA" id="ARBA00045924"/>
    </source>
</evidence>
<organism evidence="11 12">
    <name type="scientific">Cyprinus carpio carpio</name>
    <dbReference type="NCBI Taxonomy" id="630221"/>
    <lineage>
        <taxon>Eukaryota</taxon>
        <taxon>Metazoa</taxon>
        <taxon>Chordata</taxon>
        <taxon>Craniata</taxon>
        <taxon>Vertebrata</taxon>
        <taxon>Euteleostomi</taxon>
        <taxon>Actinopterygii</taxon>
        <taxon>Neopterygii</taxon>
        <taxon>Teleostei</taxon>
        <taxon>Ostariophysi</taxon>
        <taxon>Cypriniformes</taxon>
        <taxon>Cyprinidae</taxon>
        <taxon>Cyprininae</taxon>
        <taxon>Cyprinus</taxon>
    </lineage>
</organism>
<reference evidence="11" key="2">
    <citation type="submission" date="2025-09" db="UniProtKB">
        <authorList>
            <consortium name="Ensembl"/>
        </authorList>
    </citation>
    <scope>IDENTIFICATION</scope>
</reference>